<evidence type="ECO:0000256" key="3">
    <source>
        <dbReference type="ARBA" id="ARBA00022475"/>
    </source>
</evidence>
<evidence type="ECO:0000256" key="4">
    <source>
        <dbReference type="ARBA" id="ARBA00022692"/>
    </source>
</evidence>
<gene>
    <name evidence="10" type="ORF">GCM10022261_12260</name>
</gene>
<evidence type="ECO:0000259" key="9">
    <source>
        <dbReference type="PROSITE" id="PS50928"/>
    </source>
</evidence>
<feature type="transmembrane region" description="Helical" evidence="8">
    <location>
        <begin position="176"/>
        <end position="196"/>
    </location>
</feature>
<dbReference type="Proteomes" id="UP001501586">
    <property type="component" value="Unassembled WGS sequence"/>
</dbReference>
<dbReference type="NCBIfam" id="TIGR01726">
    <property type="entry name" value="HEQRo_perm_3TM"/>
    <property type="match status" value="1"/>
</dbReference>
<dbReference type="PANTHER" id="PTHR30614">
    <property type="entry name" value="MEMBRANE COMPONENT OF AMINO ACID ABC TRANSPORTER"/>
    <property type="match status" value="1"/>
</dbReference>
<dbReference type="PANTHER" id="PTHR30614:SF0">
    <property type="entry name" value="L-CYSTINE TRANSPORT SYSTEM PERMEASE PROTEIN TCYL"/>
    <property type="match status" value="1"/>
</dbReference>
<dbReference type="InterPro" id="IPR035906">
    <property type="entry name" value="MetI-like_sf"/>
</dbReference>
<evidence type="ECO:0000256" key="5">
    <source>
        <dbReference type="ARBA" id="ARBA00022970"/>
    </source>
</evidence>
<dbReference type="CDD" id="cd06261">
    <property type="entry name" value="TM_PBP2"/>
    <property type="match status" value="1"/>
</dbReference>
<comment type="subcellular location">
    <subcellularLocation>
        <location evidence="1 8">Cell membrane</location>
        <topology evidence="1 8">Multi-pass membrane protein</topology>
    </subcellularLocation>
</comment>
<evidence type="ECO:0000313" key="11">
    <source>
        <dbReference type="Proteomes" id="UP001501586"/>
    </source>
</evidence>
<accession>A0ABP8EII8</accession>
<keyword evidence="11" id="KW-1185">Reference proteome</keyword>
<dbReference type="Pfam" id="PF00528">
    <property type="entry name" value="BPD_transp_1"/>
    <property type="match status" value="1"/>
</dbReference>
<organism evidence="10 11">
    <name type="scientific">Brevibacterium daeguense</name>
    <dbReference type="NCBI Taxonomy" id="909936"/>
    <lineage>
        <taxon>Bacteria</taxon>
        <taxon>Bacillati</taxon>
        <taxon>Actinomycetota</taxon>
        <taxon>Actinomycetes</taxon>
        <taxon>Micrococcales</taxon>
        <taxon>Brevibacteriaceae</taxon>
        <taxon>Brevibacterium</taxon>
    </lineage>
</organism>
<evidence type="ECO:0000256" key="6">
    <source>
        <dbReference type="ARBA" id="ARBA00022989"/>
    </source>
</evidence>
<reference evidence="11" key="1">
    <citation type="journal article" date="2019" name="Int. J. Syst. Evol. Microbiol.">
        <title>The Global Catalogue of Microorganisms (GCM) 10K type strain sequencing project: providing services to taxonomists for standard genome sequencing and annotation.</title>
        <authorList>
            <consortium name="The Broad Institute Genomics Platform"/>
            <consortium name="The Broad Institute Genome Sequencing Center for Infectious Disease"/>
            <person name="Wu L."/>
            <person name="Ma J."/>
        </authorList>
    </citation>
    <scope>NUCLEOTIDE SEQUENCE [LARGE SCALE GENOMIC DNA]</scope>
    <source>
        <strain evidence="11">JCM 17458</strain>
    </source>
</reference>
<comment type="similarity">
    <text evidence="8">Belongs to the binding-protein-dependent transport system permease family.</text>
</comment>
<keyword evidence="2 8" id="KW-0813">Transport</keyword>
<sequence length="210" mass="21785">MLLTVLAGIPLTISVTAVALVIGTIGSLPLLFGILSGNRLVWLIARGIIDLCRGIPIVVWMFILFYGVTIGGTKLSAFGAAVLGLGIVSAAYLAEIFRGAISSVAAGQYEAARALGMTPRAVWGDIVGPQAWRVAIPGYTTYGIGLLKDSSIASTIGVAEMVFRSNSYARTTGEGITVFLVAAAIYVIVSVPVGVLSRKADEKLSAVVAR</sequence>
<dbReference type="PROSITE" id="PS50928">
    <property type="entry name" value="ABC_TM1"/>
    <property type="match status" value="1"/>
</dbReference>
<dbReference type="EMBL" id="BAABAZ010000004">
    <property type="protein sequence ID" value="GAA4283695.1"/>
    <property type="molecule type" value="Genomic_DNA"/>
</dbReference>
<evidence type="ECO:0000256" key="1">
    <source>
        <dbReference type="ARBA" id="ARBA00004651"/>
    </source>
</evidence>
<dbReference type="InterPro" id="IPR000515">
    <property type="entry name" value="MetI-like"/>
</dbReference>
<keyword evidence="4 8" id="KW-0812">Transmembrane</keyword>
<dbReference type="SUPFAM" id="SSF161098">
    <property type="entry name" value="MetI-like"/>
    <property type="match status" value="1"/>
</dbReference>
<name>A0ABP8EII8_9MICO</name>
<dbReference type="InterPro" id="IPR043429">
    <property type="entry name" value="ArtM/GltK/GlnP/TcyL/YhdX-like"/>
</dbReference>
<keyword evidence="7 8" id="KW-0472">Membrane</keyword>
<feature type="domain" description="ABC transmembrane type-1" evidence="9">
    <location>
        <begin position="9"/>
        <end position="197"/>
    </location>
</feature>
<dbReference type="Gene3D" id="1.10.3720.10">
    <property type="entry name" value="MetI-like"/>
    <property type="match status" value="1"/>
</dbReference>
<evidence type="ECO:0000256" key="8">
    <source>
        <dbReference type="RuleBase" id="RU363032"/>
    </source>
</evidence>
<evidence type="ECO:0000256" key="7">
    <source>
        <dbReference type="ARBA" id="ARBA00023136"/>
    </source>
</evidence>
<dbReference type="RefSeq" id="WP_236863773.1">
    <property type="nucleotide sequence ID" value="NZ_BAABAZ010000004.1"/>
</dbReference>
<keyword evidence="3" id="KW-1003">Cell membrane</keyword>
<comment type="caution">
    <text evidence="10">The sequence shown here is derived from an EMBL/GenBank/DDBJ whole genome shotgun (WGS) entry which is preliminary data.</text>
</comment>
<evidence type="ECO:0000256" key="2">
    <source>
        <dbReference type="ARBA" id="ARBA00022448"/>
    </source>
</evidence>
<proteinExistence type="inferred from homology"/>
<keyword evidence="6 8" id="KW-1133">Transmembrane helix</keyword>
<dbReference type="InterPro" id="IPR010065">
    <property type="entry name" value="AA_ABC_transptr_permease_3TM"/>
</dbReference>
<protein>
    <submittedName>
        <fullName evidence="10">Amino acid ABC transporter permease</fullName>
    </submittedName>
</protein>
<keyword evidence="5" id="KW-0029">Amino-acid transport</keyword>
<feature type="transmembrane region" description="Helical" evidence="8">
    <location>
        <begin position="43"/>
        <end position="68"/>
    </location>
</feature>
<feature type="transmembrane region" description="Helical" evidence="8">
    <location>
        <begin position="75"/>
        <end position="94"/>
    </location>
</feature>
<evidence type="ECO:0000313" key="10">
    <source>
        <dbReference type="EMBL" id="GAA4283695.1"/>
    </source>
</evidence>